<organism evidence="4 5">
    <name type="scientific">candidate division TA06 bacterium</name>
    <dbReference type="NCBI Taxonomy" id="2250710"/>
    <lineage>
        <taxon>Bacteria</taxon>
        <taxon>Bacteria division TA06</taxon>
    </lineage>
</organism>
<protein>
    <submittedName>
        <fullName evidence="4">HAD family hydrolase</fullName>
    </submittedName>
</protein>
<gene>
    <name evidence="4" type="ORF">HY768_05705</name>
</gene>
<name>A0A933IAH8_UNCT6</name>
<dbReference type="Pfam" id="PF13419">
    <property type="entry name" value="HAD_2"/>
    <property type="match status" value="1"/>
</dbReference>
<dbReference type="NCBIfam" id="TIGR01509">
    <property type="entry name" value="HAD-SF-IA-v3"/>
    <property type="match status" value="1"/>
</dbReference>
<evidence type="ECO:0000256" key="3">
    <source>
        <dbReference type="ARBA" id="ARBA00022842"/>
    </source>
</evidence>
<dbReference type="PANTHER" id="PTHR46470">
    <property type="entry name" value="N-ACYLNEURAMINATE-9-PHOSPHATASE"/>
    <property type="match status" value="1"/>
</dbReference>
<evidence type="ECO:0000313" key="5">
    <source>
        <dbReference type="Proteomes" id="UP000736328"/>
    </source>
</evidence>
<dbReference type="InterPro" id="IPR006439">
    <property type="entry name" value="HAD-SF_hydro_IA"/>
</dbReference>
<reference evidence="4" key="1">
    <citation type="submission" date="2020-07" db="EMBL/GenBank/DDBJ databases">
        <title>Huge and variable diversity of episymbiotic CPR bacteria and DPANN archaea in groundwater ecosystems.</title>
        <authorList>
            <person name="He C.Y."/>
            <person name="Keren R."/>
            <person name="Whittaker M."/>
            <person name="Farag I.F."/>
            <person name="Doudna J."/>
            <person name="Cate J.H.D."/>
            <person name="Banfield J.F."/>
        </authorList>
    </citation>
    <scope>NUCLEOTIDE SEQUENCE</scope>
    <source>
        <strain evidence="4">NC_groundwater_1520_Pr4_B-0.1um_53_5</strain>
    </source>
</reference>
<dbReference type="InterPro" id="IPR036412">
    <property type="entry name" value="HAD-like_sf"/>
</dbReference>
<comment type="caution">
    <text evidence="4">The sequence shown here is derived from an EMBL/GenBank/DDBJ whole genome shotgun (WGS) entry which is preliminary data.</text>
</comment>
<dbReference type="SUPFAM" id="SSF56784">
    <property type="entry name" value="HAD-like"/>
    <property type="match status" value="1"/>
</dbReference>
<evidence type="ECO:0000313" key="4">
    <source>
        <dbReference type="EMBL" id="MBI4726704.1"/>
    </source>
</evidence>
<dbReference type="Gene3D" id="1.10.150.520">
    <property type="match status" value="1"/>
</dbReference>
<accession>A0A933IAH8</accession>
<keyword evidence="2 4" id="KW-0378">Hydrolase</keyword>
<sequence length="264" mass="30466">MEFPDRNWVFFDIGNVIFYDLPLLACIWRHFYLTLKEAGWQASFGQVLEFREQILLSRPPEDNPRCLIAQRYVSHISESIRRKAVDDWHHLYPGANHPLPGIAKVIEQLRGNYRLGIIANQPDLALDELEKHDLKHLFDRIVISDVVGYHKPDVRIFEEALKRAGADPKNSIMVGDRIDNDIRPAKSLGMKTVWLDQDFRAMSYQPKDNYERLYIQSYLKITGIDQGIKGPQDRPDEIIQTIDQLPEALSRISAGKNTLAEAMT</sequence>
<evidence type="ECO:0000256" key="1">
    <source>
        <dbReference type="ARBA" id="ARBA00001946"/>
    </source>
</evidence>
<dbReference type="AlphaFoldDB" id="A0A933IAH8"/>
<dbReference type="Proteomes" id="UP000736328">
    <property type="component" value="Unassembled WGS sequence"/>
</dbReference>
<dbReference type="InterPro" id="IPR051400">
    <property type="entry name" value="HAD-like_hydrolase"/>
</dbReference>
<keyword evidence="3" id="KW-0460">Magnesium</keyword>
<proteinExistence type="predicted"/>
<dbReference type="GO" id="GO:0016787">
    <property type="term" value="F:hydrolase activity"/>
    <property type="evidence" value="ECO:0007669"/>
    <property type="project" value="UniProtKB-KW"/>
</dbReference>
<dbReference type="InterPro" id="IPR023214">
    <property type="entry name" value="HAD_sf"/>
</dbReference>
<dbReference type="InterPro" id="IPR041492">
    <property type="entry name" value="HAD_2"/>
</dbReference>
<dbReference type="EMBL" id="JACQXR010000074">
    <property type="protein sequence ID" value="MBI4726704.1"/>
    <property type="molecule type" value="Genomic_DNA"/>
</dbReference>
<dbReference type="NCBIfam" id="TIGR01549">
    <property type="entry name" value="HAD-SF-IA-v1"/>
    <property type="match status" value="1"/>
</dbReference>
<dbReference type="GO" id="GO:0044281">
    <property type="term" value="P:small molecule metabolic process"/>
    <property type="evidence" value="ECO:0007669"/>
    <property type="project" value="UniProtKB-ARBA"/>
</dbReference>
<evidence type="ECO:0000256" key="2">
    <source>
        <dbReference type="ARBA" id="ARBA00022801"/>
    </source>
</evidence>
<comment type="cofactor">
    <cofactor evidence="1">
        <name>Mg(2+)</name>
        <dbReference type="ChEBI" id="CHEBI:18420"/>
    </cofactor>
</comment>
<dbReference type="Gene3D" id="3.40.50.1000">
    <property type="entry name" value="HAD superfamily/HAD-like"/>
    <property type="match status" value="1"/>
</dbReference>